<evidence type="ECO:0000256" key="10">
    <source>
        <dbReference type="ARBA" id="ARBA00022490"/>
    </source>
</evidence>
<keyword evidence="16" id="KW-1185">Reference proteome</keyword>
<evidence type="ECO:0000256" key="5">
    <source>
        <dbReference type="ARBA" id="ARBA00004510"/>
    </source>
</evidence>
<comment type="similarity">
    <text evidence="7">Belongs to the shootin family.</text>
</comment>
<protein>
    <recommendedName>
        <fullName evidence="8">Shootin-1</fullName>
    </recommendedName>
</protein>
<keyword evidence="10" id="KW-0963">Cytoplasm</keyword>
<evidence type="ECO:0000256" key="13">
    <source>
        <dbReference type="ARBA" id="ARBA00023273"/>
    </source>
</evidence>
<keyword evidence="9" id="KW-0217">Developmental protein</keyword>
<dbReference type="Ensembl" id="ENSPMET00000015406.1">
    <property type="protein sequence ID" value="ENSPMEP00000000759.1"/>
    <property type="gene ID" value="ENSPMEG00000001545.1"/>
</dbReference>
<reference evidence="15" key="1">
    <citation type="submission" date="2025-08" db="UniProtKB">
        <authorList>
            <consortium name="Ensembl"/>
        </authorList>
    </citation>
    <scope>IDENTIFICATION</scope>
</reference>
<evidence type="ECO:0000256" key="12">
    <source>
        <dbReference type="ARBA" id="ARBA00023212"/>
    </source>
</evidence>
<dbReference type="GO" id="GO:0043204">
    <property type="term" value="C:perikaryon"/>
    <property type="evidence" value="ECO:0007669"/>
    <property type="project" value="UniProtKB-SubCell"/>
</dbReference>
<evidence type="ECO:0000256" key="2">
    <source>
        <dbReference type="ARBA" id="ARBA00004484"/>
    </source>
</evidence>
<feature type="region of interest" description="Disordered" evidence="14">
    <location>
        <begin position="43"/>
        <end position="62"/>
    </location>
</feature>
<dbReference type="GO" id="GO:0048812">
    <property type="term" value="P:neuron projection morphogenesis"/>
    <property type="evidence" value="ECO:0007669"/>
    <property type="project" value="TreeGrafter"/>
</dbReference>
<dbReference type="GO" id="GO:0030175">
    <property type="term" value="C:filopodium"/>
    <property type="evidence" value="ECO:0007669"/>
    <property type="project" value="UniProtKB-SubCell"/>
</dbReference>
<evidence type="ECO:0000313" key="15">
    <source>
        <dbReference type="Ensembl" id="ENSPMEP00000000759.1"/>
    </source>
</evidence>
<proteinExistence type="inferred from homology"/>
<dbReference type="GO" id="GO:0044295">
    <property type="term" value="C:axonal growth cone"/>
    <property type="evidence" value="ECO:0007669"/>
    <property type="project" value="TreeGrafter"/>
</dbReference>
<dbReference type="GO" id="GO:0030027">
    <property type="term" value="C:lamellipodium"/>
    <property type="evidence" value="ECO:0007669"/>
    <property type="project" value="UniProtKB-SubCell"/>
</dbReference>
<reference evidence="15" key="2">
    <citation type="submission" date="2025-09" db="UniProtKB">
        <authorList>
            <consortium name="Ensembl"/>
        </authorList>
    </citation>
    <scope>IDENTIFICATION</scope>
</reference>
<dbReference type="Proteomes" id="UP000261480">
    <property type="component" value="Unplaced"/>
</dbReference>
<dbReference type="GO" id="GO:2001224">
    <property type="term" value="P:positive regulation of neuron migration"/>
    <property type="evidence" value="ECO:0007669"/>
    <property type="project" value="TreeGrafter"/>
</dbReference>
<evidence type="ECO:0000256" key="4">
    <source>
        <dbReference type="ARBA" id="ARBA00004489"/>
    </source>
</evidence>
<dbReference type="InterPro" id="IPR024849">
    <property type="entry name" value="Shootin-1"/>
</dbReference>
<dbReference type="PANTHER" id="PTHR46606:SF3">
    <property type="entry name" value="SHOOTIN-1"/>
    <property type="match status" value="1"/>
</dbReference>
<dbReference type="PANTHER" id="PTHR46606">
    <property type="entry name" value="SHOOTIN-1"/>
    <property type="match status" value="1"/>
</dbReference>
<evidence type="ECO:0000256" key="1">
    <source>
        <dbReference type="ARBA" id="ARBA00004245"/>
    </source>
</evidence>
<evidence type="ECO:0000256" key="3">
    <source>
        <dbReference type="ARBA" id="ARBA00004486"/>
    </source>
</evidence>
<keyword evidence="12" id="KW-0206">Cytoskeleton</keyword>
<sequence>MTLIRKRKNVSHDVPLVEQNSAKPADIRHQAVEEMMQRIKKGVQLRPVKQSPNRSEPKRLPSNSAIQELKGIMVMGL</sequence>
<dbReference type="AlphaFoldDB" id="A0A3B3WDY1"/>
<organism evidence="15 16">
    <name type="scientific">Poecilia mexicana</name>
    <dbReference type="NCBI Taxonomy" id="48701"/>
    <lineage>
        <taxon>Eukaryota</taxon>
        <taxon>Metazoa</taxon>
        <taxon>Chordata</taxon>
        <taxon>Craniata</taxon>
        <taxon>Vertebrata</taxon>
        <taxon>Euteleostomi</taxon>
        <taxon>Actinopterygii</taxon>
        <taxon>Neopterygii</taxon>
        <taxon>Teleostei</taxon>
        <taxon>Neoteleostei</taxon>
        <taxon>Acanthomorphata</taxon>
        <taxon>Ovalentaria</taxon>
        <taxon>Atherinomorphae</taxon>
        <taxon>Cyprinodontiformes</taxon>
        <taxon>Poeciliidae</taxon>
        <taxon>Poeciliinae</taxon>
        <taxon>Poecilia</taxon>
    </lineage>
</organism>
<evidence type="ECO:0000256" key="7">
    <source>
        <dbReference type="ARBA" id="ARBA00010041"/>
    </source>
</evidence>
<dbReference type="STRING" id="48701.ENSPMEP00000000759"/>
<evidence type="ECO:0000256" key="8">
    <source>
        <dbReference type="ARBA" id="ARBA00017666"/>
    </source>
</evidence>
<accession>A0A3B3WDY1</accession>
<keyword evidence="11" id="KW-0175">Coiled coil</keyword>
<name>A0A3B3WDY1_9TELE</name>
<evidence type="ECO:0000256" key="11">
    <source>
        <dbReference type="ARBA" id="ARBA00023054"/>
    </source>
</evidence>
<dbReference type="GO" id="GO:0005737">
    <property type="term" value="C:cytoplasm"/>
    <property type="evidence" value="ECO:0007669"/>
    <property type="project" value="TreeGrafter"/>
</dbReference>
<evidence type="ECO:0000313" key="16">
    <source>
        <dbReference type="Proteomes" id="UP000261480"/>
    </source>
</evidence>
<evidence type="ECO:0000256" key="9">
    <source>
        <dbReference type="ARBA" id="ARBA00022473"/>
    </source>
</evidence>
<evidence type="ECO:0000256" key="14">
    <source>
        <dbReference type="SAM" id="MobiDB-lite"/>
    </source>
</evidence>
<comment type="subcellular location">
    <subcellularLocation>
        <location evidence="4">Cell projection</location>
        <location evidence="4">Axon</location>
    </subcellularLocation>
    <subcellularLocation>
        <location evidence="3">Cell projection</location>
        <location evidence="3">Filopodium</location>
    </subcellularLocation>
    <subcellularLocation>
        <location evidence="6">Cell projection</location>
        <location evidence="6">Growth cone</location>
    </subcellularLocation>
    <subcellularLocation>
        <location evidence="5">Cell projection</location>
        <location evidence="5">Lamellipodium</location>
    </subcellularLocation>
    <subcellularLocation>
        <location evidence="1">Cytoplasm</location>
        <location evidence="1">Cytoskeleton</location>
    </subcellularLocation>
    <subcellularLocation>
        <location evidence="2">Perikaryon</location>
    </subcellularLocation>
</comment>
<evidence type="ECO:0000256" key="6">
    <source>
        <dbReference type="ARBA" id="ARBA00004624"/>
    </source>
</evidence>
<keyword evidence="13" id="KW-0966">Cell projection</keyword>
<dbReference type="GO" id="GO:0005856">
    <property type="term" value="C:cytoskeleton"/>
    <property type="evidence" value="ECO:0007669"/>
    <property type="project" value="UniProtKB-SubCell"/>
</dbReference>